<feature type="region of interest" description="Disordered" evidence="1">
    <location>
        <begin position="176"/>
        <end position="195"/>
    </location>
</feature>
<feature type="compositionally biased region" description="Polar residues" evidence="1">
    <location>
        <begin position="185"/>
        <end position="195"/>
    </location>
</feature>
<dbReference type="OrthoDB" id="2174396at2759"/>
<dbReference type="EMBL" id="MCGO01000039">
    <property type="protein sequence ID" value="ORY39650.1"/>
    <property type="molecule type" value="Genomic_DNA"/>
</dbReference>
<sequence length="313" mass="34072">MEQKKSAQASTPPTNQMFSKKSLSPILQPSSLLLPRRSKRTIGFVAVVCVIVASVWSLRQATVAFHSLVRVSSEAAGLLSTWTLEEIPAPRSLIEEAVKVPHPSSATCDAFTSLSFFSTALPMIECGSSPSLDIPLKFELANTSRLSFAALVKQLKTSQSSEDAILLKRYLDTTKREQLSPSPPSSRSANLQWSHNGPSISMKEESFASQIQCGTIDNDIPQRYCETRNIAVKVNQVPSSAPKNVKGNGEIYFKFGTMEALCHVDENTWYGKGFGVGAAGVLSKSLEIRSPSSTTDIPCDIWYLSSFSSKIIS</sequence>
<protein>
    <submittedName>
        <fullName evidence="3">Uncharacterized protein</fullName>
    </submittedName>
</protein>
<gene>
    <name evidence="3" type="ORF">BCR33DRAFT_393509</name>
</gene>
<keyword evidence="2" id="KW-0472">Membrane</keyword>
<comment type="caution">
    <text evidence="3">The sequence shown here is derived from an EMBL/GenBank/DDBJ whole genome shotgun (WGS) entry which is preliminary data.</text>
</comment>
<keyword evidence="4" id="KW-1185">Reference proteome</keyword>
<keyword evidence="2" id="KW-0812">Transmembrane</keyword>
<dbReference type="Proteomes" id="UP000193642">
    <property type="component" value="Unassembled WGS sequence"/>
</dbReference>
<proteinExistence type="predicted"/>
<reference evidence="3 4" key="1">
    <citation type="submission" date="2016-07" db="EMBL/GenBank/DDBJ databases">
        <title>Pervasive Adenine N6-methylation of Active Genes in Fungi.</title>
        <authorList>
            <consortium name="DOE Joint Genome Institute"/>
            <person name="Mondo S.J."/>
            <person name="Dannebaum R.O."/>
            <person name="Kuo R.C."/>
            <person name="Labutti K."/>
            <person name="Haridas S."/>
            <person name="Kuo A."/>
            <person name="Salamov A."/>
            <person name="Ahrendt S.R."/>
            <person name="Lipzen A."/>
            <person name="Sullivan W."/>
            <person name="Andreopoulos W.B."/>
            <person name="Clum A."/>
            <person name="Lindquist E."/>
            <person name="Daum C."/>
            <person name="Ramamoorthy G.K."/>
            <person name="Gryganskyi A."/>
            <person name="Culley D."/>
            <person name="Magnuson J.K."/>
            <person name="James T.Y."/>
            <person name="O'Malley M.A."/>
            <person name="Stajich J.E."/>
            <person name="Spatafora J.W."/>
            <person name="Visel A."/>
            <person name="Grigoriev I.V."/>
        </authorList>
    </citation>
    <scope>NUCLEOTIDE SEQUENCE [LARGE SCALE GENOMIC DNA]</scope>
    <source>
        <strain evidence="3 4">JEL800</strain>
    </source>
</reference>
<evidence type="ECO:0000256" key="1">
    <source>
        <dbReference type="SAM" id="MobiDB-lite"/>
    </source>
</evidence>
<dbReference type="AlphaFoldDB" id="A0A1Y2BY02"/>
<feature type="region of interest" description="Disordered" evidence="1">
    <location>
        <begin position="1"/>
        <end position="21"/>
    </location>
</feature>
<name>A0A1Y2BY02_9FUNG</name>
<evidence type="ECO:0000313" key="3">
    <source>
        <dbReference type="EMBL" id="ORY39650.1"/>
    </source>
</evidence>
<evidence type="ECO:0000256" key="2">
    <source>
        <dbReference type="SAM" id="Phobius"/>
    </source>
</evidence>
<feature type="transmembrane region" description="Helical" evidence="2">
    <location>
        <begin position="41"/>
        <end position="58"/>
    </location>
</feature>
<evidence type="ECO:0000313" key="4">
    <source>
        <dbReference type="Proteomes" id="UP000193642"/>
    </source>
</evidence>
<accession>A0A1Y2BY02</accession>
<organism evidence="3 4">
    <name type="scientific">Rhizoclosmatium globosum</name>
    <dbReference type="NCBI Taxonomy" id="329046"/>
    <lineage>
        <taxon>Eukaryota</taxon>
        <taxon>Fungi</taxon>
        <taxon>Fungi incertae sedis</taxon>
        <taxon>Chytridiomycota</taxon>
        <taxon>Chytridiomycota incertae sedis</taxon>
        <taxon>Chytridiomycetes</taxon>
        <taxon>Chytridiales</taxon>
        <taxon>Chytriomycetaceae</taxon>
        <taxon>Rhizoclosmatium</taxon>
    </lineage>
</organism>
<keyword evidence="2" id="KW-1133">Transmembrane helix</keyword>
<feature type="compositionally biased region" description="Polar residues" evidence="1">
    <location>
        <begin position="1"/>
        <end position="18"/>
    </location>
</feature>